<dbReference type="Proteomes" id="UP000319263">
    <property type="component" value="Chromosome"/>
</dbReference>
<dbReference type="EMBL" id="CP041692">
    <property type="protein sequence ID" value="QDP96210.1"/>
    <property type="molecule type" value="Genomic_DNA"/>
</dbReference>
<dbReference type="Pfam" id="PF00480">
    <property type="entry name" value="ROK"/>
    <property type="match status" value="1"/>
</dbReference>
<organism evidence="2 3">
    <name type="scientific">Microlunatus elymi</name>
    <dbReference type="NCBI Taxonomy" id="2596828"/>
    <lineage>
        <taxon>Bacteria</taxon>
        <taxon>Bacillati</taxon>
        <taxon>Actinomycetota</taxon>
        <taxon>Actinomycetes</taxon>
        <taxon>Propionibacteriales</taxon>
        <taxon>Propionibacteriaceae</taxon>
        <taxon>Microlunatus</taxon>
    </lineage>
</organism>
<sequence>MMSKPAPDRGTPPADASARSVALAVLRSGPVSRAELSRQLGLSTASLTRLTRPMLTSGLLIERRAELISRTGRPSRPLDVDAGHANFLGIKLTGSVAYAVVCDLKGVELARDERPIADPSPAAVVALVNSITESQRIDWPRLAGIGISLGGTVEGRRMVRRAPFLGWRDVALTDALSTEVDLPVSLDNDLRALAQAEHWFGAGRGCRSLLVITVGVGVGAAAVVHDQLLEGRGGLATLVGHWILDPDGPPCRDVDHRGCASAILTSGAIAEQATSGLHRPVSFEQCVGLAVAGDPVAGRVISYAADRLGFLTARLADVFAPERIVITGDGLDYVVAAEDDFRQALQENRSTEADPDDVRIAPGDFFNWARGAASIAIRDYVLTDLPVT</sequence>
<reference evidence="2 3" key="1">
    <citation type="submission" date="2019-07" db="EMBL/GenBank/DDBJ databases">
        <title>Microlunatus dokdonensis sp. nov. isolated from the rhizospheric soil of the wild plant Elymus tsukushiensis.</title>
        <authorList>
            <person name="Ghim S.-Y."/>
            <person name="Hwang Y.-J."/>
            <person name="Son J.-S."/>
            <person name="Shin J.-H."/>
        </authorList>
    </citation>
    <scope>NUCLEOTIDE SEQUENCE [LARGE SCALE GENOMIC DNA]</scope>
    <source>
        <strain evidence="2 3">KUDC0627</strain>
    </source>
</reference>
<dbReference type="AlphaFoldDB" id="A0A516PYG4"/>
<dbReference type="PANTHER" id="PTHR18964">
    <property type="entry name" value="ROK (REPRESSOR, ORF, KINASE) FAMILY"/>
    <property type="match status" value="1"/>
</dbReference>
<dbReference type="PROSITE" id="PS01125">
    <property type="entry name" value="ROK"/>
    <property type="match status" value="1"/>
</dbReference>
<dbReference type="InterPro" id="IPR000600">
    <property type="entry name" value="ROK"/>
</dbReference>
<dbReference type="Gene3D" id="1.10.10.10">
    <property type="entry name" value="Winged helix-like DNA-binding domain superfamily/Winged helix DNA-binding domain"/>
    <property type="match status" value="1"/>
</dbReference>
<accession>A0A516PYG4</accession>
<evidence type="ECO:0000313" key="3">
    <source>
        <dbReference type="Proteomes" id="UP000319263"/>
    </source>
</evidence>
<dbReference type="PANTHER" id="PTHR18964:SF149">
    <property type="entry name" value="BIFUNCTIONAL UDP-N-ACETYLGLUCOSAMINE 2-EPIMERASE_N-ACETYLMANNOSAMINE KINASE"/>
    <property type="match status" value="1"/>
</dbReference>
<dbReference type="OrthoDB" id="3464494at2"/>
<dbReference type="SUPFAM" id="SSF53067">
    <property type="entry name" value="Actin-like ATPase domain"/>
    <property type="match status" value="1"/>
</dbReference>
<keyword evidence="3" id="KW-1185">Reference proteome</keyword>
<comment type="similarity">
    <text evidence="1">Belongs to the ROK (NagC/XylR) family.</text>
</comment>
<dbReference type="Gene3D" id="3.30.420.40">
    <property type="match status" value="2"/>
</dbReference>
<protein>
    <submittedName>
        <fullName evidence="2">ROK family protein</fullName>
    </submittedName>
</protein>
<dbReference type="SUPFAM" id="SSF46785">
    <property type="entry name" value="Winged helix' DNA-binding domain"/>
    <property type="match status" value="1"/>
</dbReference>
<dbReference type="InterPro" id="IPR036390">
    <property type="entry name" value="WH_DNA-bd_sf"/>
</dbReference>
<dbReference type="RefSeq" id="WP_143986176.1">
    <property type="nucleotide sequence ID" value="NZ_CP041692.1"/>
</dbReference>
<dbReference type="InterPro" id="IPR049874">
    <property type="entry name" value="ROK_cs"/>
</dbReference>
<dbReference type="InterPro" id="IPR036388">
    <property type="entry name" value="WH-like_DNA-bd_sf"/>
</dbReference>
<dbReference type="InterPro" id="IPR043129">
    <property type="entry name" value="ATPase_NBD"/>
</dbReference>
<evidence type="ECO:0000313" key="2">
    <source>
        <dbReference type="EMBL" id="QDP96210.1"/>
    </source>
</evidence>
<dbReference type="KEGG" id="mik:FOE78_10105"/>
<proteinExistence type="inferred from homology"/>
<name>A0A516PYG4_9ACTN</name>
<gene>
    <name evidence="2" type="ORF">FOE78_10105</name>
</gene>
<evidence type="ECO:0000256" key="1">
    <source>
        <dbReference type="ARBA" id="ARBA00006479"/>
    </source>
</evidence>